<evidence type="ECO:0000259" key="13">
    <source>
        <dbReference type="Pfam" id="PF03807"/>
    </source>
</evidence>
<dbReference type="InterPro" id="IPR028939">
    <property type="entry name" value="P5C_Rdtase_cat_N"/>
</dbReference>
<feature type="region of interest" description="Disordered" evidence="12">
    <location>
        <begin position="25"/>
        <end position="48"/>
    </location>
</feature>
<dbReference type="Pfam" id="PF14748">
    <property type="entry name" value="P5CR_dimer"/>
    <property type="match status" value="1"/>
</dbReference>
<evidence type="ECO:0000256" key="5">
    <source>
        <dbReference type="ARBA" id="ARBA00022650"/>
    </source>
</evidence>
<dbReference type="Gene3D" id="1.10.3730.10">
    <property type="entry name" value="ProC C-terminal domain-like"/>
    <property type="match status" value="1"/>
</dbReference>
<dbReference type="NCBIfam" id="TIGR00112">
    <property type="entry name" value="proC"/>
    <property type="match status" value="1"/>
</dbReference>
<keyword evidence="16" id="KW-1185">Reference proteome</keyword>
<dbReference type="InterPro" id="IPR053790">
    <property type="entry name" value="P5CR-like_CS"/>
</dbReference>
<dbReference type="HOGENOM" id="CLU_042344_0_0_11"/>
<dbReference type="PROSITE" id="PS00521">
    <property type="entry name" value="P5CR"/>
    <property type="match status" value="1"/>
</dbReference>
<dbReference type="GO" id="GO:0004735">
    <property type="term" value="F:pyrroline-5-carboxylate reductase activity"/>
    <property type="evidence" value="ECO:0007669"/>
    <property type="project" value="UniProtKB-UniRule"/>
</dbReference>
<keyword evidence="4 9" id="KW-0028">Amino-acid biosynthesis</keyword>
<dbReference type="InterPro" id="IPR029036">
    <property type="entry name" value="P5CR_dimer"/>
</dbReference>
<evidence type="ECO:0000256" key="1">
    <source>
        <dbReference type="ARBA" id="ARBA00004496"/>
    </source>
</evidence>
<comment type="catalytic activity">
    <reaction evidence="9 11">
        <text>L-proline + NADP(+) = (S)-1-pyrroline-5-carboxylate + NADPH + 2 H(+)</text>
        <dbReference type="Rhea" id="RHEA:14109"/>
        <dbReference type="ChEBI" id="CHEBI:15378"/>
        <dbReference type="ChEBI" id="CHEBI:17388"/>
        <dbReference type="ChEBI" id="CHEBI:57783"/>
        <dbReference type="ChEBI" id="CHEBI:58349"/>
        <dbReference type="ChEBI" id="CHEBI:60039"/>
        <dbReference type="EC" id="1.5.1.2"/>
    </reaction>
</comment>
<evidence type="ECO:0000256" key="2">
    <source>
        <dbReference type="ARBA" id="ARBA00005525"/>
    </source>
</evidence>
<evidence type="ECO:0000256" key="10">
    <source>
        <dbReference type="NCBIfam" id="TIGR00112"/>
    </source>
</evidence>
<dbReference type="KEGG" id="cga:Celgi_2590"/>
<dbReference type="GO" id="GO:0005737">
    <property type="term" value="C:cytoplasm"/>
    <property type="evidence" value="ECO:0007669"/>
    <property type="project" value="UniProtKB-SubCell"/>
</dbReference>
<dbReference type="EC" id="1.5.1.2" evidence="9 10"/>
<keyword evidence="6 9" id="KW-0521">NADP</keyword>
<protein>
    <recommendedName>
        <fullName evidence="9 10">Pyrroline-5-carboxylate reductase</fullName>
        <shortName evidence="9">P5C reductase</shortName>
        <shortName evidence="9">P5CR</shortName>
        <ecNumber evidence="9 10">1.5.1.2</ecNumber>
    </recommendedName>
    <alternativeName>
        <fullName evidence="9">PCA reductase</fullName>
    </alternativeName>
</protein>
<evidence type="ECO:0000256" key="12">
    <source>
        <dbReference type="SAM" id="MobiDB-lite"/>
    </source>
</evidence>
<evidence type="ECO:0000256" key="6">
    <source>
        <dbReference type="ARBA" id="ARBA00022857"/>
    </source>
</evidence>
<reference evidence="16" key="1">
    <citation type="submission" date="2011-04" db="EMBL/GenBank/DDBJ databases">
        <title>Complete sequence of Cellvibrio gilvus ATCC 13127.</title>
        <authorList>
            <person name="Lucas S."/>
            <person name="Han J."/>
            <person name="Lapidus A."/>
            <person name="Cheng J.-F."/>
            <person name="Goodwin L."/>
            <person name="Pitluck S."/>
            <person name="Peters L."/>
            <person name="Munk A."/>
            <person name="Detter J.C."/>
            <person name="Han C."/>
            <person name="Tapia R."/>
            <person name="Land M."/>
            <person name="Hauser L."/>
            <person name="Kyrpides N."/>
            <person name="Ivanova N."/>
            <person name="Ovchinnikova G."/>
            <person name="Pagani I."/>
            <person name="Mead D."/>
            <person name="Brumm P."/>
            <person name="Woyke T."/>
        </authorList>
    </citation>
    <scope>NUCLEOTIDE SEQUENCE [LARGE SCALE GENOMIC DNA]</scope>
    <source>
        <strain evidence="16">ATCC 13127 / NRRL B-14078</strain>
    </source>
</reference>
<comment type="catalytic activity">
    <reaction evidence="9">
        <text>L-proline + NAD(+) = (S)-1-pyrroline-5-carboxylate + NADH + 2 H(+)</text>
        <dbReference type="Rhea" id="RHEA:14105"/>
        <dbReference type="ChEBI" id="CHEBI:15378"/>
        <dbReference type="ChEBI" id="CHEBI:17388"/>
        <dbReference type="ChEBI" id="CHEBI:57540"/>
        <dbReference type="ChEBI" id="CHEBI:57945"/>
        <dbReference type="ChEBI" id="CHEBI:60039"/>
        <dbReference type="EC" id="1.5.1.2"/>
    </reaction>
</comment>
<evidence type="ECO:0000313" key="15">
    <source>
        <dbReference type="EMBL" id="AEI13089.1"/>
    </source>
</evidence>
<dbReference type="Pfam" id="PF03807">
    <property type="entry name" value="F420_oxidored"/>
    <property type="match status" value="1"/>
</dbReference>
<evidence type="ECO:0000313" key="16">
    <source>
        <dbReference type="Proteomes" id="UP000000485"/>
    </source>
</evidence>
<proteinExistence type="inferred from homology"/>
<dbReference type="FunFam" id="3.40.50.720:FF:000190">
    <property type="entry name" value="Pyrroline-5-carboxylate reductase"/>
    <property type="match status" value="1"/>
</dbReference>
<dbReference type="FunFam" id="1.10.3730.10:FF:000001">
    <property type="entry name" value="Pyrroline-5-carboxylate reductase"/>
    <property type="match status" value="1"/>
</dbReference>
<comment type="function">
    <text evidence="8 9">Catalyzes the reduction of 1-pyrroline-5-carboxylate (PCA) to L-proline.</text>
</comment>
<dbReference type="InterPro" id="IPR000304">
    <property type="entry name" value="Pyrroline-COOH_reductase"/>
</dbReference>
<evidence type="ECO:0000259" key="14">
    <source>
        <dbReference type="Pfam" id="PF14748"/>
    </source>
</evidence>
<keyword evidence="7 9" id="KW-0560">Oxidoreductase</keyword>
<dbReference type="UniPathway" id="UPA00098">
    <property type="reaction ID" value="UER00361"/>
</dbReference>
<dbReference type="PANTHER" id="PTHR11645:SF0">
    <property type="entry name" value="PYRROLINE-5-CARBOXYLATE REDUCTASE 3"/>
    <property type="match status" value="1"/>
</dbReference>
<dbReference type="InterPro" id="IPR036291">
    <property type="entry name" value="NAD(P)-bd_dom_sf"/>
</dbReference>
<dbReference type="eggNOG" id="COG0345">
    <property type="taxonomic scope" value="Bacteria"/>
</dbReference>
<dbReference type="Gene3D" id="3.40.50.720">
    <property type="entry name" value="NAD(P)-binding Rossmann-like Domain"/>
    <property type="match status" value="1"/>
</dbReference>
<feature type="domain" description="Pyrroline-5-carboxylate reductase catalytic N-terminal" evidence="13">
    <location>
        <begin position="66"/>
        <end position="159"/>
    </location>
</feature>
<dbReference type="SUPFAM" id="SSF51735">
    <property type="entry name" value="NAD(P)-binding Rossmann-fold domains"/>
    <property type="match status" value="1"/>
</dbReference>
<evidence type="ECO:0000256" key="3">
    <source>
        <dbReference type="ARBA" id="ARBA00022490"/>
    </source>
</evidence>
<evidence type="ECO:0000256" key="8">
    <source>
        <dbReference type="ARBA" id="ARBA00058118"/>
    </source>
</evidence>
<dbReference type="InterPro" id="IPR008927">
    <property type="entry name" value="6-PGluconate_DH-like_C_sf"/>
</dbReference>
<keyword evidence="3 9" id="KW-0963">Cytoplasm</keyword>
<evidence type="ECO:0000256" key="9">
    <source>
        <dbReference type="HAMAP-Rule" id="MF_01925"/>
    </source>
</evidence>
<comment type="pathway">
    <text evidence="9 11">Amino-acid biosynthesis; L-proline biosynthesis; L-proline from L-glutamate 5-semialdehyde: step 1/1.</text>
</comment>
<dbReference type="GO" id="GO:0055129">
    <property type="term" value="P:L-proline biosynthetic process"/>
    <property type="evidence" value="ECO:0007669"/>
    <property type="project" value="UniProtKB-UniRule"/>
</dbReference>
<dbReference type="AlphaFoldDB" id="F8A396"/>
<dbReference type="PANTHER" id="PTHR11645">
    <property type="entry name" value="PYRROLINE-5-CARBOXYLATE REDUCTASE"/>
    <property type="match status" value="1"/>
</dbReference>
<feature type="domain" description="Pyrroline-5-carboxylate reductase dimerisation" evidence="14">
    <location>
        <begin position="222"/>
        <end position="325"/>
    </location>
</feature>
<keyword evidence="5 9" id="KW-0641">Proline biosynthesis</keyword>
<sequence>MRLSGAGAGRRRRARVGRLARVAVRSVGRAGEPRTGPGTTPDDEGGTTMVEQAHGVDAQDDGTPAVAVLGGGVMGEALVSALLTGGWPADRVEVTERAQERAAQIAERYGVRTGADNAHAVQRADVVLLAVKPNVVPAVLTEVAPALRAGALVVSVAAGVPLATYESALPAGTPVVRVMPNTPAVVGKGASAIAPGAAAGEEHLALVERVLAATGLVVRVAEKDLDAVTAISGSGPAYAFYLIDAMAEAGVLLGLTRDLATRLAVATVEGAGALAAQGEHPAVLRERVSSPGGTTVAAVAQLDAHAVRAGVVAAARAAFDRSRELGRS</sequence>
<dbReference type="HAMAP" id="MF_01925">
    <property type="entry name" value="P5C_reductase"/>
    <property type="match status" value="1"/>
</dbReference>
<accession>F8A396</accession>
<feature type="compositionally biased region" description="Low complexity" evidence="12">
    <location>
        <begin position="25"/>
        <end position="40"/>
    </location>
</feature>
<evidence type="ECO:0000256" key="4">
    <source>
        <dbReference type="ARBA" id="ARBA00022605"/>
    </source>
</evidence>
<dbReference type="STRING" id="593907.Celgi_2590"/>
<dbReference type="SUPFAM" id="SSF48179">
    <property type="entry name" value="6-phosphogluconate dehydrogenase C-terminal domain-like"/>
    <property type="match status" value="1"/>
</dbReference>
<evidence type="ECO:0000256" key="7">
    <source>
        <dbReference type="ARBA" id="ARBA00023002"/>
    </source>
</evidence>
<comment type="subcellular location">
    <subcellularLocation>
        <location evidence="1 9">Cytoplasm</location>
    </subcellularLocation>
</comment>
<organism evidence="15 16">
    <name type="scientific">Cellulomonas gilvus (strain ATCC 13127 / NRRL B-14078)</name>
    <name type="common">Cellvibrio gilvus</name>
    <dbReference type="NCBI Taxonomy" id="593907"/>
    <lineage>
        <taxon>Bacteria</taxon>
        <taxon>Bacillati</taxon>
        <taxon>Actinomycetota</taxon>
        <taxon>Actinomycetes</taxon>
        <taxon>Micrococcales</taxon>
        <taxon>Cellulomonadaceae</taxon>
        <taxon>Cellulomonas</taxon>
    </lineage>
</organism>
<gene>
    <name evidence="9" type="primary">proC</name>
    <name evidence="15" type="ordered locus">Celgi_2590</name>
</gene>
<dbReference type="Proteomes" id="UP000000485">
    <property type="component" value="Chromosome"/>
</dbReference>
<evidence type="ECO:0000256" key="11">
    <source>
        <dbReference type="RuleBase" id="RU003903"/>
    </source>
</evidence>
<comment type="similarity">
    <text evidence="2 9 11">Belongs to the pyrroline-5-carboxylate reductase family.</text>
</comment>
<name>F8A396_CELGA</name>
<dbReference type="EMBL" id="CP002665">
    <property type="protein sequence ID" value="AEI13089.1"/>
    <property type="molecule type" value="Genomic_DNA"/>
</dbReference>